<name>A0ABN1TY86_9ACTN</name>
<gene>
    <name evidence="10" type="ORF">GCM10009668_27360</name>
</gene>
<sequence>MPSNLRSPVAAPLALLLVAAVWGSTFPISKDLLTRIPVSDYLAVRFALAALVLALVNPRAVRRITRRQALLGIQLGLIYGVAQWLQFAGLTTAAATVSAFLVSMYVVVTPLLAALVFRLPVSRQTQVAVVVAATGVMVMSLRGWSFGTGETLTLLSSVLYAVHILTTGRLVRTGEAHVVTVMQMATISVLTALPTVPGGIEIPHGADWIPMLYLALAAGALAMFVQAWAQPRMGVAQASVVMVTEPVWAAVFAVAFWHEVLDARTLIGAALVLAAAALVLLDPRRPRRLPAAVGAEQTPDPHPLPLNTKE</sequence>
<dbReference type="SUPFAM" id="SSF103481">
    <property type="entry name" value="Multidrug resistance efflux transporter EmrE"/>
    <property type="match status" value="2"/>
</dbReference>
<feature type="transmembrane region" description="Helical" evidence="8">
    <location>
        <begin position="127"/>
        <end position="146"/>
    </location>
</feature>
<dbReference type="Proteomes" id="UP001501581">
    <property type="component" value="Unassembled WGS sequence"/>
</dbReference>
<feature type="transmembrane region" description="Helical" evidence="8">
    <location>
        <begin position="178"/>
        <end position="196"/>
    </location>
</feature>
<evidence type="ECO:0000256" key="1">
    <source>
        <dbReference type="ARBA" id="ARBA00004651"/>
    </source>
</evidence>
<organism evidence="10 11">
    <name type="scientific">Nocardioides dubius</name>
    <dbReference type="NCBI Taxonomy" id="317019"/>
    <lineage>
        <taxon>Bacteria</taxon>
        <taxon>Bacillati</taxon>
        <taxon>Actinomycetota</taxon>
        <taxon>Actinomycetes</taxon>
        <taxon>Propionibacteriales</taxon>
        <taxon>Nocardioidaceae</taxon>
        <taxon>Nocardioides</taxon>
    </lineage>
</organism>
<keyword evidence="11" id="KW-1185">Reference proteome</keyword>
<evidence type="ECO:0000256" key="2">
    <source>
        <dbReference type="ARBA" id="ARBA00007362"/>
    </source>
</evidence>
<evidence type="ECO:0000256" key="3">
    <source>
        <dbReference type="ARBA" id="ARBA00022475"/>
    </source>
</evidence>
<feature type="transmembrane region" description="Helical" evidence="8">
    <location>
        <begin position="263"/>
        <end position="281"/>
    </location>
</feature>
<evidence type="ECO:0000256" key="6">
    <source>
        <dbReference type="ARBA" id="ARBA00023136"/>
    </source>
</evidence>
<dbReference type="InterPro" id="IPR037185">
    <property type="entry name" value="EmrE-like"/>
</dbReference>
<evidence type="ECO:0000313" key="10">
    <source>
        <dbReference type="EMBL" id="GAA1106262.1"/>
    </source>
</evidence>
<dbReference type="PANTHER" id="PTHR42920">
    <property type="entry name" value="OS03G0707200 PROTEIN-RELATED"/>
    <property type="match status" value="1"/>
</dbReference>
<proteinExistence type="inferred from homology"/>
<evidence type="ECO:0000256" key="7">
    <source>
        <dbReference type="SAM" id="MobiDB-lite"/>
    </source>
</evidence>
<feature type="transmembrane region" description="Helical" evidence="8">
    <location>
        <begin position="208"/>
        <end position="228"/>
    </location>
</feature>
<reference evidence="10 11" key="1">
    <citation type="journal article" date="2019" name="Int. J. Syst. Evol. Microbiol.">
        <title>The Global Catalogue of Microorganisms (GCM) 10K type strain sequencing project: providing services to taxonomists for standard genome sequencing and annotation.</title>
        <authorList>
            <consortium name="The Broad Institute Genomics Platform"/>
            <consortium name="The Broad Institute Genome Sequencing Center for Infectious Disease"/>
            <person name="Wu L."/>
            <person name="Ma J."/>
        </authorList>
    </citation>
    <scope>NUCLEOTIDE SEQUENCE [LARGE SCALE GENOMIC DNA]</scope>
    <source>
        <strain evidence="10 11">JCM 13008</strain>
    </source>
</reference>
<accession>A0ABN1TY86</accession>
<dbReference type="Pfam" id="PF00892">
    <property type="entry name" value="EamA"/>
    <property type="match status" value="2"/>
</dbReference>
<keyword evidence="4 8" id="KW-0812">Transmembrane</keyword>
<protein>
    <submittedName>
        <fullName evidence="10">DMT family transporter</fullName>
    </submittedName>
</protein>
<feature type="domain" description="EamA" evidence="9">
    <location>
        <begin position="13"/>
        <end position="140"/>
    </location>
</feature>
<dbReference type="RefSeq" id="WP_343995351.1">
    <property type="nucleotide sequence ID" value="NZ_BAAALG010000011.1"/>
</dbReference>
<evidence type="ECO:0000259" key="9">
    <source>
        <dbReference type="Pfam" id="PF00892"/>
    </source>
</evidence>
<keyword evidence="6 8" id="KW-0472">Membrane</keyword>
<dbReference type="InterPro" id="IPR051258">
    <property type="entry name" value="Diverse_Substrate_Transporter"/>
</dbReference>
<feature type="transmembrane region" description="Helical" evidence="8">
    <location>
        <begin position="235"/>
        <end position="257"/>
    </location>
</feature>
<comment type="subcellular location">
    <subcellularLocation>
        <location evidence="1">Cell membrane</location>
        <topology evidence="1">Multi-pass membrane protein</topology>
    </subcellularLocation>
</comment>
<dbReference type="PANTHER" id="PTHR42920:SF5">
    <property type="entry name" value="EAMA DOMAIN-CONTAINING PROTEIN"/>
    <property type="match status" value="1"/>
</dbReference>
<feature type="transmembrane region" description="Helical" evidence="8">
    <location>
        <begin position="93"/>
        <end position="115"/>
    </location>
</feature>
<feature type="transmembrane region" description="Helical" evidence="8">
    <location>
        <begin position="152"/>
        <end position="171"/>
    </location>
</feature>
<feature type="transmembrane region" description="Helical" evidence="8">
    <location>
        <begin position="39"/>
        <end position="57"/>
    </location>
</feature>
<dbReference type="EMBL" id="BAAALG010000011">
    <property type="protein sequence ID" value="GAA1106262.1"/>
    <property type="molecule type" value="Genomic_DNA"/>
</dbReference>
<feature type="region of interest" description="Disordered" evidence="7">
    <location>
        <begin position="291"/>
        <end position="310"/>
    </location>
</feature>
<keyword evidence="5 8" id="KW-1133">Transmembrane helix</keyword>
<keyword evidence="3" id="KW-1003">Cell membrane</keyword>
<evidence type="ECO:0000256" key="5">
    <source>
        <dbReference type="ARBA" id="ARBA00022989"/>
    </source>
</evidence>
<comment type="caution">
    <text evidence="10">The sequence shown here is derived from an EMBL/GenBank/DDBJ whole genome shotgun (WGS) entry which is preliminary data.</text>
</comment>
<dbReference type="InterPro" id="IPR000620">
    <property type="entry name" value="EamA_dom"/>
</dbReference>
<evidence type="ECO:0000256" key="8">
    <source>
        <dbReference type="SAM" id="Phobius"/>
    </source>
</evidence>
<feature type="transmembrane region" description="Helical" evidence="8">
    <location>
        <begin position="69"/>
        <end position="87"/>
    </location>
</feature>
<feature type="domain" description="EamA" evidence="9">
    <location>
        <begin position="149"/>
        <end position="280"/>
    </location>
</feature>
<evidence type="ECO:0000256" key="4">
    <source>
        <dbReference type="ARBA" id="ARBA00022692"/>
    </source>
</evidence>
<comment type="similarity">
    <text evidence="2">Belongs to the EamA transporter family.</text>
</comment>
<evidence type="ECO:0000313" key="11">
    <source>
        <dbReference type="Proteomes" id="UP001501581"/>
    </source>
</evidence>